<proteinExistence type="predicted"/>
<dbReference type="OrthoDB" id="9783944at2"/>
<dbReference type="InterPro" id="IPR014044">
    <property type="entry name" value="CAP_dom"/>
</dbReference>
<dbReference type="EMBL" id="CP002326">
    <property type="protein sequence ID" value="ADQ42035.1"/>
    <property type="molecule type" value="Genomic_DNA"/>
</dbReference>
<dbReference type="CDD" id="cd05379">
    <property type="entry name" value="CAP_bacterial"/>
    <property type="match status" value="1"/>
</dbReference>
<protein>
    <submittedName>
        <fullName evidence="2">SCP-like extracellular</fullName>
    </submittedName>
</protein>
<dbReference type="RefSeq" id="WP_013433744.1">
    <property type="nucleotide sequence ID" value="NC_014721.1"/>
</dbReference>
<dbReference type="Pfam" id="PF00188">
    <property type="entry name" value="CAP"/>
    <property type="match status" value="1"/>
</dbReference>
<keyword evidence="3" id="KW-1185">Reference proteome</keyword>
<feature type="domain" description="SCP" evidence="1">
    <location>
        <begin position="210"/>
        <end position="324"/>
    </location>
</feature>
<dbReference type="KEGG" id="cki:Calkr_2612"/>
<evidence type="ECO:0000259" key="1">
    <source>
        <dbReference type="Pfam" id="PF00188"/>
    </source>
</evidence>
<sequence>MRILIKRHYFLKSVVIFLVIIFLINCSFAFATTQQKRNVYMFCSKSYFDKIYSDAEIQTFKSPFDFPFYVSKNPSDFFIAGFENDRLVFYYTNSKMFAGFSNIKIGSTVENVKKSKLSFIDRFVIFKGISTYSYTDNNLGENFDVAVIKNSYYLFIFYDRIAKPNVVCGIFMVKKSLWDEFLLNEHPISSKKDTMQSLLLSFEKIHLLHLNSIRAYLQKPYFVFSDNISKVARAHSQNMAKYNFFSHTDSLGKTPQDRFKAAGILYLKLGENIAMGTKLLPFFANHLLLNSKGHRQNIEESFSVVGAGCAVDPNYENVYYTQNFAVLRN</sequence>
<dbReference type="PANTHER" id="PTHR31157">
    <property type="entry name" value="SCP DOMAIN-CONTAINING PROTEIN"/>
    <property type="match status" value="1"/>
</dbReference>
<dbReference type="SUPFAM" id="SSF55797">
    <property type="entry name" value="PR-1-like"/>
    <property type="match status" value="1"/>
</dbReference>
<evidence type="ECO:0000313" key="2">
    <source>
        <dbReference type="EMBL" id="ADQ42035.1"/>
    </source>
</evidence>
<dbReference type="eggNOG" id="COG2340">
    <property type="taxonomic scope" value="Bacteria"/>
</dbReference>
<evidence type="ECO:0000313" key="3">
    <source>
        <dbReference type="Proteomes" id="UP000009256"/>
    </source>
</evidence>
<gene>
    <name evidence="2" type="ordered locus">Calkr_2612</name>
</gene>
<dbReference type="Gene3D" id="3.40.33.10">
    <property type="entry name" value="CAP"/>
    <property type="match status" value="1"/>
</dbReference>
<dbReference type="InterPro" id="IPR035940">
    <property type="entry name" value="CAP_sf"/>
</dbReference>
<accession>E4S930</accession>
<reference evidence="2 3" key="2">
    <citation type="journal article" date="2011" name="J. Bacteriol.">
        <title>Complete genome sequences for the anaerobic, extremely thermophilic plant biomass-degrading bacteria Caldicellulosiruptor hydrothermalis, Caldicellulosiruptor kristjanssonii, Caldicellulosiruptor kronotskyensis, Caldicellulosiruptor owensenis, and Caldicellulosiruptor lactoaceticus.</title>
        <authorList>
            <person name="Blumer-Schuette S.E."/>
            <person name="Ozdemir I."/>
            <person name="Mistry D."/>
            <person name="Lucas S."/>
            <person name="Lapidus A."/>
            <person name="Cheng J.F."/>
            <person name="Goodwin L.A."/>
            <person name="Pitluck S."/>
            <person name="Land M.L."/>
            <person name="Hauser L.J."/>
            <person name="Woyke T."/>
            <person name="Mikhailova N."/>
            <person name="Pati A."/>
            <person name="Kyrpides N.C."/>
            <person name="Ivanova N."/>
            <person name="Detter J.C."/>
            <person name="Walston-Davenport K."/>
            <person name="Han S."/>
            <person name="Adams M.W."/>
            <person name="Kelly R.M."/>
        </authorList>
    </citation>
    <scope>NUCLEOTIDE SEQUENCE [LARGE SCALE GENOMIC DNA]</scope>
    <source>
        <strain evidence="3">ATCC 700853 / DSM 12137 / I77R1B</strain>
    </source>
</reference>
<reference key="1">
    <citation type="submission" date="2010-11" db="EMBL/GenBank/DDBJ databases">
        <title>Complete sequence of chromosome of Caldicellulosiruptor kristjanssonii 177R1B.</title>
        <authorList>
            <consortium name="US DOE Joint Genome Institute"/>
            <person name="Lucas S."/>
            <person name="Copeland A."/>
            <person name="Lapidus A."/>
            <person name="Cheng J.-F."/>
            <person name="Bruce D."/>
            <person name="Goodwin L."/>
            <person name="Pitluck S."/>
            <person name="Davenport K."/>
            <person name="Detter J.C."/>
            <person name="Han C."/>
            <person name="Tapia R."/>
            <person name="Land M."/>
            <person name="Hauser L."/>
            <person name="Jeffries C."/>
            <person name="Kyrpides N."/>
            <person name="Ivanova N."/>
            <person name="Mikhailova N."/>
            <person name="Blumer-Schuette S.E."/>
            <person name="Kelly R.M."/>
            <person name="Woyke T."/>
        </authorList>
    </citation>
    <scope>NUCLEOTIDE SEQUENCE</scope>
    <source>
        <strain>177R1B</strain>
    </source>
</reference>
<name>E4S930_CALA7</name>
<dbReference type="AlphaFoldDB" id="E4S930"/>
<dbReference type="HOGENOM" id="CLU_793845_0_0_9"/>
<organism evidence="2 3">
    <name type="scientific">Caldicellulosiruptor acetigenus (strain ATCC 700853 / DSM 12137 / I77R1B)</name>
    <name type="common">Caldicellulosiruptor kristjanssonii</name>
    <dbReference type="NCBI Taxonomy" id="632335"/>
    <lineage>
        <taxon>Bacteria</taxon>
        <taxon>Bacillati</taxon>
        <taxon>Bacillota</taxon>
        <taxon>Bacillota incertae sedis</taxon>
        <taxon>Caldicellulosiruptorales</taxon>
        <taxon>Caldicellulosiruptoraceae</taxon>
        <taxon>Caldicellulosiruptor</taxon>
    </lineage>
</organism>
<dbReference type="PANTHER" id="PTHR31157:SF1">
    <property type="entry name" value="SCP DOMAIN-CONTAINING PROTEIN"/>
    <property type="match status" value="1"/>
</dbReference>
<dbReference type="STRING" id="632335.Calkr_2612"/>
<dbReference type="Proteomes" id="UP000009256">
    <property type="component" value="Chromosome"/>
</dbReference>